<gene>
    <name evidence="2" type="ORF">FBZ93_104349</name>
</gene>
<dbReference type="SUPFAM" id="SSF55729">
    <property type="entry name" value="Acyl-CoA N-acyltransferases (Nat)"/>
    <property type="match status" value="1"/>
</dbReference>
<comment type="caution">
    <text evidence="2">The sequence shown here is derived from an EMBL/GenBank/DDBJ whole genome shotgun (WGS) entry which is preliminary data.</text>
</comment>
<sequence length="191" mass="21323">MVSLIKPGARLLRIDGPVIETARLILRPWRASDIAENTRMLSDPETARFITPDHQPVTSELKGWRNAAVISGHWALHGFGMFAVEEKSSGRYIGRVGPYYPPEWPGFEVGWGIAREHRGQGYAVEAARAAIDFVFANFTVDRIIHCIDPVNVASQAVARRLGAVNEGPGKLEGEIVDIWVTTRQRWRRDPA</sequence>
<keyword evidence="3" id="KW-1185">Reference proteome</keyword>
<dbReference type="InterPro" id="IPR000182">
    <property type="entry name" value="GNAT_dom"/>
</dbReference>
<dbReference type="RefSeq" id="WP_146986342.1">
    <property type="nucleotide sequence ID" value="NZ_VITY01000004.1"/>
</dbReference>
<dbReference type="GO" id="GO:0016747">
    <property type="term" value="F:acyltransferase activity, transferring groups other than amino-acyl groups"/>
    <property type="evidence" value="ECO:0007669"/>
    <property type="project" value="InterPro"/>
</dbReference>
<dbReference type="Gene3D" id="3.40.630.30">
    <property type="match status" value="1"/>
</dbReference>
<dbReference type="InterPro" id="IPR051531">
    <property type="entry name" value="N-acetyltransferase"/>
</dbReference>
<dbReference type="OrthoDB" id="6293260at2"/>
<dbReference type="PANTHER" id="PTHR43792:SF1">
    <property type="entry name" value="N-ACETYLTRANSFERASE DOMAIN-CONTAINING PROTEIN"/>
    <property type="match status" value="1"/>
</dbReference>
<dbReference type="EMBL" id="VITY01000004">
    <property type="protein sequence ID" value="TWC01073.1"/>
    <property type="molecule type" value="Genomic_DNA"/>
</dbReference>
<dbReference type="Proteomes" id="UP000321304">
    <property type="component" value="Unassembled WGS sequence"/>
</dbReference>
<feature type="domain" description="N-acetyltransferase" evidence="1">
    <location>
        <begin position="24"/>
        <end position="185"/>
    </location>
</feature>
<dbReference type="PANTHER" id="PTHR43792">
    <property type="entry name" value="GNAT FAMILY, PUTATIVE (AFU_ORTHOLOGUE AFUA_3G00765)-RELATED-RELATED"/>
    <property type="match status" value="1"/>
</dbReference>
<dbReference type="PROSITE" id="PS51186">
    <property type="entry name" value="GNAT"/>
    <property type="match status" value="1"/>
</dbReference>
<dbReference type="InterPro" id="IPR016181">
    <property type="entry name" value="Acyl_CoA_acyltransferase"/>
</dbReference>
<keyword evidence="2" id="KW-0808">Transferase</keyword>
<organism evidence="2 3">
    <name type="scientific">Bradyrhizobium macuxiense</name>
    <dbReference type="NCBI Taxonomy" id="1755647"/>
    <lineage>
        <taxon>Bacteria</taxon>
        <taxon>Pseudomonadati</taxon>
        <taxon>Pseudomonadota</taxon>
        <taxon>Alphaproteobacteria</taxon>
        <taxon>Hyphomicrobiales</taxon>
        <taxon>Nitrobacteraceae</taxon>
        <taxon>Bradyrhizobium</taxon>
    </lineage>
</organism>
<reference evidence="2 3" key="1">
    <citation type="submission" date="2019-06" db="EMBL/GenBank/DDBJ databases">
        <title>Genomic Encyclopedia of Type Strains, Phase IV (KMG-V): Genome sequencing to study the core and pangenomes of soil and plant-associated prokaryotes.</title>
        <authorList>
            <person name="Whitman W."/>
        </authorList>
    </citation>
    <scope>NUCLEOTIDE SEQUENCE [LARGE SCALE GENOMIC DNA]</scope>
    <source>
        <strain evidence="2 3">BR 10355</strain>
    </source>
</reference>
<evidence type="ECO:0000259" key="1">
    <source>
        <dbReference type="PROSITE" id="PS51186"/>
    </source>
</evidence>
<dbReference type="STRING" id="1755647.AS156_38285"/>
<protein>
    <submittedName>
        <fullName evidence="2">RimJ/RimL family protein N-acetyltransferase</fullName>
    </submittedName>
</protein>
<evidence type="ECO:0000313" key="2">
    <source>
        <dbReference type="EMBL" id="TWC01073.1"/>
    </source>
</evidence>
<dbReference type="AlphaFoldDB" id="A0A560M067"/>
<accession>A0A560M067</accession>
<evidence type="ECO:0000313" key="3">
    <source>
        <dbReference type="Proteomes" id="UP000321304"/>
    </source>
</evidence>
<dbReference type="Pfam" id="PF13302">
    <property type="entry name" value="Acetyltransf_3"/>
    <property type="match status" value="1"/>
</dbReference>
<proteinExistence type="predicted"/>
<name>A0A560M067_9BRAD</name>